<gene>
    <name evidence="1" type="ORF">SM757_28600</name>
</gene>
<reference evidence="1 2" key="1">
    <citation type="submission" date="2023-11" db="EMBL/GenBank/DDBJ databases">
        <title>Draft genome of Azohydromonas lata strain H1 (DSM1123), a polyhydroxyalkanoate producer.</title>
        <authorList>
            <person name="Traversa D."/>
            <person name="D'Addabbo P."/>
            <person name="Pazzani C."/>
            <person name="Manzari C."/>
            <person name="Chiara M."/>
            <person name="Scrascia M."/>
        </authorList>
    </citation>
    <scope>NUCLEOTIDE SEQUENCE [LARGE SCALE GENOMIC DNA]</scope>
    <source>
        <strain evidence="1 2">H1</strain>
    </source>
</reference>
<dbReference type="Proteomes" id="UP001293718">
    <property type="component" value="Unassembled WGS sequence"/>
</dbReference>
<evidence type="ECO:0000313" key="1">
    <source>
        <dbReference type="EMBL" id="MDZ5460547.1"/>
    </source>
</evidence>
<dbReference type="RefSeq" id="WP_322467970.1">
    <property type="nucleotide sequence ID" value="NZ_JAXOJX010000073.1"/>
</dbReference>
<protein>
    <submittedName>
        <fullName evidence="1">Nucleoside 2-deoxyribosyltransferase</fullName>
    </submittedName>
</protein>
<sequence>MKSIYLAGPDVFFPDAAARYERLRALCAAHGLRGVAPVDGDAMPAGLDKAAQAEWIYQGNMRRLRDCDAVLANAMAFRNPVEPDSGTVFEIGAAVALGKPVALYDAELNETLAQRVVAAFGRGNEPAPGMAFDATYGFLIEDFEQPLNLMLARSCACHASAEEAVAALARRLGV</sequence>
<name>A0ABU5INU6_9BURK</name>
<evidence type="ECO:0000313" key="2">
    <source>
        <dbReference type="Proteomes" id="UP001293718"/>
    </source>
</evidence>
<proteinExistence type="predicted"/>
<comment type="caution">
    <text evidence="1">The sequence shown here is derived from an EMBL/GenBank/DDBJ whole genome shotgun (WGS) entry which is preliminary data.</text>
</comment>
<keyword evidence="2" id="KW-1185">Reference proteome</keyword>
<dbReference type="Pfam" id="PF05014">
    <property type="entry name" value="Nuc_deoxyrib_tr"/>
    <property type="match status" value="1"/>
</dbReference>
<organism evidence="1 2">
    <name type="scientific">Azohydromonas lata</name>
    <dbReference type="NCBI Taxonomy" id="45677"/>
    <lineage>
        <taxon>Bacteria</taxon>
        <taxon>Pseudomonadati</taxon>
        <taxon>Pseudomonadota</taxon>
        <taxon>Betaproteobacteria</taxon>
        <taxon>Burkholderiales</taxon>
        <taxon>Sphaerotilaceae</taxon>
        <taxon>Azohydromonas</taxon>
    </lineage>
</organism>
<dbReference type="PANTHER" id="PTHR15364:SF0">
    <property type="entry name" value="2'-DEOXYNUCLEOSIDE 5'-PHOSPHATE N-HYDROLASE 1"/>
    <property type="match status" value="1"/>
</dbReference>
<accession>A0ABU5INU6</accession>
<dbReference type="EMBL" id="JAXOJX010000073">
    <property type="protein sequence ID" value="MDZ5460547.1"/>
    <property type="molecule type" value="Genomic_DNA"/>
</dbReference>
<dbReference type="SUPFAM" id="SSF52309">
    <property type="entry name" value="N-(deoxy)ribosyltransferase-like"/>
    <property type="match status" value="1"/>
</dbReference>
<dbReference type="InterPro" id="IPR007710">
    <property type="entry name" value="Nucleoside_deoxyribTrfase"/>
</dbReference>
<dbReference type="PANTHER" id="PTHR15364">
    <property type="entry name" value="2'-DEOXYNUCLEOSIDE 5'-PHOSPHATE N-HYDROLASE 1"/>
    <property type="match status" value="1"/>
</dbReference>
<dbReference type="Gene3D" id="3.40.50.450">
    <property type="match status" value="1"/>
</dbReference>
<dbReference type="InterPro" id="IPR051239">
    <property type="entry name" value="2'-dNMP_N-hydrolase"/>
</dbReference>